<proteinExistence type="predicted"/>
<protein>
    <recommendedName>
        <fullName evidence="2">SLH domain-containing protein</fullName>
    </recommendedName>
</protein>
<dbReference type="PANTHER" id="PTHR43308:SF5">
    <property type="entry name" value="S-LAYER PROTEIN _ PEPTIDOGLYCAN ENDO-BETA-N-ACETYLGLUCOSAMINIDASE"/>
    <property type="match status" value="1"/>
</dbReference>
<evidence type="ECO:0000256" key="1">
    <source>
        <dbReference type="SAM" id="SignalP"/>
    </source>
</evidence>
<dbReference type="InterPro" id="IPR001119">
    <property type="entry name" value="SLH_dom"/>
</dbReference>
<evidence type="ECO:0000313" key="3">
    <source>
        <dbReference type="EMBL" id="OKP83398.1"/>
    </source>
</evidence>
<dbReference type="PROSITE" id="PS51272">
    <property type="entry name" value="SLH"/>
    <property type="match status" value="3"/>
</dbReference>
<feature type="domain" description="SLH" evidence="2">
    <location>
        <begin position="90"/>
        <end position="152"/>
    </location>
</feature>
<feature type="chain" id="PRO_5046483162" description="SLH domain-containing protein" evidence="1">
    <location>
        <begin position="27"/>
        <end position="1059"/>
    </location>
</feature>
<dbReference type="InterPro" id="IPR011050">
    <property type="entry name" value="Pectin_lyase_fold/virulence"/>
</dbReference>
<dbReference type="RefSeq" id="WP_074108453.1">
    <property type="nucleotide sequence ID" value="NZ_LVWI01000059.1"/>
</dbReference>
<dbReference type="InterPro" id="IPR051465">
    <property type="entry name" value="Cell_Envelope_Struct_Comp"/>
</dbReference>
<dbReference type="EMBL" id="LVWI01000059">
    <property type="protein sequence ID" value="OKP83398.1"/>
    <property type="molecule type" value="Genomic_DNA"/>
</dbReference>
<name>A0ABX3EM76_9BACL</name>
<dbReference type="PANTHER" id="PTHR43308">
    <property type="entry name" value="OUTER MEMBRANE PROTEIN ALPHA-RELATED"/>
    <property type="match status" value="1"/>
</dbReference>
<accession>A0ABX3EM76</accession>
<keyword evidence="1" id="KW-0732">Signal</keyword>
<sequence length="1059" mass="113861">MGRIFRGLLAGALGIGVLFGSMGAAAAETVKDYEGHWAQNTIEKWLDKGLLKGFEDGSVKPDQSITRAEFMAIVNRSFEIASLFDKKEVPKITFSDVSATSWAYKEVAMAVGAGYVQGYNNKARPNAQITRQEAAVIISRLLRFELTQNKAEALAGFSDRGEVAAWSAGSVTALINADLMKGYPDGTFKPKKPLTRAEAVTLIEPMLQVSGGAEIFDHAGVYGGEDEQNRWTSETVVISADGVTLQNVTIVGNLLLDAGIGNGDVTLKNVTVRGTTTVKGGGGDSVHFINSQLGDVVVNKAGGAVRLVSEGTTSVKQVTVQTSAKLEESGVTGAGFTNVTVDQDLTSSGPFVLSGAFDTVNINAKAVMQLTKGSVAALSIGAAAGNASVDIASGTKVTKAVLDAFTKVTGTGQVETAILNDGAKGSSFNTKPLTIEGPQKDSLVITTASATPTPAVIIGGGGGGGGGIATATPTVTIAPTPAPTATPVPTATPASTATPVPTTPVKEIPLLQTYIIASPDATVTNAVYLQFDFSSIPESILKSTGTASYYITSTPIDDRDLRWELYNKRAFLTMSTLPYQYNPIYKMTVPSDYVGTGGDKYVTVVFRGKDGAAGYSTQKVNLHPSLTSSAANIAKLASGVTIERDKQMIDGSAKYSDIVDVSNVLSQNEEAAYYTITPKYVDTVAANHELSDLLSFSLRLYNQKRIRVVEAYNYTQPVDDIPLAVEVLKDLKTNIEQEYTIIFYDKTLQAISYYEGKVHLSDQLAVEAAKERISEIQGYSTTVLEAENSILKASNAYSVLSDAQKAQISQTDKDKLEKALGDLETMRHAGPLGSSLSQIYSDIRISDTEFNGTTIFAYNQYYPYTLRSETSFMSFYLTENPITLADIKGSKGIGIQPFADLAYLRKLDKKGDYYVTVVFYDKSLQPARYATQRITMSPNTPVWDGTAVQVKEGVSLLREYGNSLRMDYVTFKDYLKAHPEAAYFSFTTGSALNAAGKSFTAEQAVQQMNPYHPTDFSDTYYPMLFEDNQALNGKSEDYIIVFYDKNFKAISYYMGSLAD</sequence>
<comment type="caution">
    <text evidence="3">The sequence shown here is derived from an EMBL/GenBank/DDBJ whole genome shotgun (WGS) entry which is preliminary data.</text>
</comment>
<feature type="domain" description="SLH" evidence="2">
    <location>
        <begin position="154"/>
        <end position="217"/>
    </location>
</feature>
<organism evidence="3 4">
    <name type="scientific">Paenibacillus helianthi</name>
    <dbReference type="NCBI Taxonomy" id="1349432"/>
    <lineage>
        <taxon>Bacteria</taxon>
        <taxon>Bacillati</taxon>
        <taxon>Bacillota</taxon>
        <taxon>Bacilli</taxon>
        <taxon>Bacillales</taxon>
        <taxon>Paenibacillaceae</taxon>
        <taxon>Paenibacillus</taxon>
    </lineage>
</organism>
<gene>
    <name evidence="3" type="ORF">A3844_21340</name>
</gene>
<evidence type="ECO:0000313" key="4">
    <source>
        <dbReference type="Proteomes" id="UP000186058"/>
    </source>
</evidence>
<keyword evidence="4" id="KW-1185">Reference proteome</keyword>
<dbReference type="Proteomes" id="UP000186058">
    <property type="component" value="Unassembled WGS sequence"/>
</dbReference>
<dbReference type="Pfam" id="PF00395">
    <property type="entry name" value="SLH"/>
    <property type="match status" value="3"/>
</dbReference>
<dbReference type="SUPFAM" id="SSF51126">
    <property type="entry name" value="Pectin lyase-like"/>
    <property type="match status" value="1"/>
</dbReference>
<evidence type="ECO:0000259" key="2">
    <source>
        <dbReference type="PROSITE" id="PS51272"/>
    </source>
</evidence>
<feature type="signal peptide" evidence="1">
    <location>
        <begin position="1"/>
        <end position="26"/>
    </location>
</feature>
<reference evidence="3 4" key="1">
    <citation type="submission" date="2016-03" db="EMBL/GenBank/DDBJ databases">
        <authorList>
            <person name="Sant'Anna F.H."/>
            <person name="Ambrosini A."/>
            <person name="Souza R."/>
            <person name="Bach E."/>
            <person name="Fernandes G."/>
            <person name="Balsanelli E."/>
            <person name="Baura V.A."/>
            <person name="Souza E.M."/>
            <person name="Passaglia L."/>
        </authorList>
    </citation>
    <scope>NUCLEOTIDE SEQUENCE [LARGE SCALE GENOMIC DNA]</scope>
    <source>
        <strain evidence="3 4">P26E</strain>
    </source>
</reference>
<feature type="domain" description="SLH" evidence="2">
    <location>
        <begin position="25"/>
        <end position="88"/>
    </location>
</feature>